<name>A0AAF0DFJ7_9EURO</name>
<evidence type="ECO:0000313" key="2">
    <source>
        <dbReference type="Proteomes" id="UP001219355"/>
    </source>
</evidence>
<protein>
    <submittedName>
        <fullName evidence="1">Uncharacterized protein</fullName>
    </submittedName>
</protein>
<dbReference type="AlphaFoldDB" id="A0AAF0DFJ7"/>
<sequence>MGILWLFSLVFLGPLLVFGALLALSTFVQAVLGIQVMDFRGGDRTGVYDRNYLRTLTSSGAALSEQIELDDLTREAQTYDEDDQMR</sequence>
<evidence type="ECO:0000313" key="1">
    <source>
        <dbReference type="EMBL" id="WEW57706.1"/>
    </source>
</evidence>
<organism evidence="1 2">
    <name type="scientific">Emydomyces testavorans</name>
    <dbReference type="NCBI Taxonomy" id="2070801"/>
    <lineage>
        <taxon>Eukaryota</taxon>
        <taxon>Fungi</taxon>
        <taxon>Dikarya</taxon>
        <taxon>Ascomycota</taxon>
        <taxon>Pezizomycotina</taxon>
        <taxon>Eurotiomycetes</taxon>
        <taxon>Eurotiomycetidae</taxon>
        <taxon>Onygenales</taxon>
        <taxon>Nannizziopsiaceae</taxon>
        <taxon>Emydomyces</taxon>
    </lineage>
</organism>
<dbReference type="Proteomes" id="UP001219355">
    <property type="component" value="Chromosome 2"/>
</dbReference>
<proteinExistence type="predicted"/>
<keyword evidence="2" id="KW-1185">Reference proteome</keyword>
<gene>
    <name evidence="1" type="ORF">PRK78_003173</name>
</gene>
<dbReference type="EMBL" id="CP120628">
    <property type="protein sequence ID" value="WEW57706.1"/>
    <property type="molecule type" value="Genomic_DNA"/>
</dbReference>
<accession>A0AAF0DFJ7</accession>
<reference evidence="1" key="1">
    <citation type="submission" date="2023-03" db="EMBL/GenBank/DDBJ databases">
        <title>Emydomyces testavorans Genome Sequence.</title>
        <authorList>
            <person name="Hoyer L."/>
        </authorList>
    </citation>
    <scope>NUCLEOTIDE SEQUENCE</scope>
    <source>
        <strain evidence="1">16-2883</strain>
    </source>
</reference>